<dbReference type="AlphaFoldDB" id="A0A834SZ96"/>
<dbReference type="Proteomes" id="UP000634136">
    <property type="component" value="Unassembled WGS sequence"/>
</dbReference>
<accession>A0A834SZ96</accession>
<gene>
    <name evidence="2" type="ORF">G2W53_033851</name>
</gene>
<evidence type="ECO:0000313" key="3">
    <source>
        <dbReference type="Proteomes" id="UP000634136"/>
    </source>
</evidence>
<feature type="coiled-coil region" evidence="1">
    <location>
        <begin position="154"/>
        <end position="237"/>
    </location>
</feature>
<keyword evidence="3" id="KW-1185">Reference proteome</keyword>
<reference evidence="2" key="1">
    <citation type="submission" date="2020-09" db="EMBL/GenBank/DDBJ databases">
        <title>Genome-Enabled Discovery of Anthraquinone Biosynthesis in Senna tora.</title>
        <authorList>
            <person name="Kang S.-H."/>
            <person name="Pandey R.P."/>
            <person name="Lee C.-M."/>
            <person name="Sim J.-S."/>
            <person name="Jeong J.-T."/>
            <person name="Choi B.-S."/>
            <person name="Jung M."/>
            <person name="Ginzburg D."/>
            <person name="Zhao K."/>
            <person name="Won S.Y."/>
            <person name="Oh T.-J."/>
            <person name="Yu Y."/>
            <person name="Kim N.-H."/>
            <person name="Lee O.R."/>
            <person name="Lee T.-H."/>
            <person name="Bashyal P."/>
            <person name="Kim T.-S."/>
            <person name="Lee W.-H."/>
            <person name="Kawkins C."/>
            <person name="Kim C.-K."/>
            <person name="Kim J.S."/>
            <person name="Ahn B.O."/>
            <person name="Rhee S.Y."/>
            <person name="Sohng J.K."/>
        </authorList>
    </citation>
    <scope>NUCLEOTIDE SEQUENCE</scope>
    <source>
        <tissue evidence="2">Leaf</tissue>
    </source>
</reference>
<evidence type="ECO:0000313" key="2">
    <source>
        <dbReference type="EMBL" id="KAF7812875.1"/>
    </source>
</evidence>
<evidence type="ECO:0000256" key="1">
    <source>
        <dbReference type="SAM" id="Coils"/>
    </source>
</evidence>
<sequence>MIILGVITNVSVNQATVPASSMEVVDLNPPSDVLFTLEMGGTRDKGNTREDGHVVSLAWPREKGDGEHEIAASSFHSQADGNKGTEGSVIVKATSKRFCFEYFIPSLPPPGLYIIWEGRQFMIDVVERASSFNNNLRVLLSHVMESFPKTWETFTGLKEKNLELKEENLELREENLQLKEGNLSLRKEGQRLKDEMTRMERRELELCKENETYRLQLAEKQSHMQNLMAELKALGDQVTSRQLMKNGKVQIEDKPSNSKA</sequence>
<comment type="caution">
    <text evidence="2">The sequence shown here is derived from an EMBL/GenBank/DDBJ whole genome shotgun (WGS) entry which is preliminary data.</text>
</comment>
<protein>
    <submittedName>
        <fullName evidence="2">Uncharacterized protein</fullName>
    </submittedName>
</protein>
<dbReference type="EMBL" id="JAAIUW010000010">
    <property type="protein sequence ID" value="KAF7812875.1"/>
    <property type="molecule type" value="Genomic_DNA"/>
</dbReference>
<keyword evidence="1" id="KW-0175">Coiled coil</keyword>
<name>A0A834SZ96_9FABA</name>
<organism evidence="2 3">
    <name type="scientific">Senna tora</name>
    <dbReference type="NCBI Taxonomy" id="362788"/>
    <lineage>
        <taxon>Eukaryota</taxon>
        <taxon>Viridiplantae</taxon>
        <taxon>Streptophyta</taxon>
        <taxon>Embryophyta</taxon>
        <taxon>Tracheophyta</taxon>
        <taxon>Spermatophyta</taxon>
        <taxon>Magnoliopsida</taxon>
        <taxon>eudicotyledons</taxon>
        <taxon>Gunneridae</taxon>
        <taxon>Pentapetalae</taxon>
        <taxon>rosids</taxon>
        <taxon>fabids</taxon>
        <taxon>Fabales</taxon>
        <taxon>Fabaceae</taxon>
        <taxon>Caesalpinioideae</taxon>
        <taxon>Cassia clade</taxon>
        <taxon>Senna</taxon>
    </lineage>
</organism>
<proteinExistence type="predicted"/>